<evidence type="ECO:0000313" key="3">
    <source>
        <dbReference type="Proteomes" id="UP000708208"/>
    </source>
</evidence>
<dbReference type="InterPro" id="IPR005312">
    <property type="entry name" value="DUF1759"/>
</dbReference>
<dbReference type="PANTHER" id="PTHR47331">
    <property type="entry name" value="PHD-TYPE DOMAIN-CONTAINING PROTEIN"/>
    <property type="match status" value="1"/>
</dbReference>
<comment type="caution">
    <text evidence="2">The sequence shown here is derived from an EMBL/GenBank/DDBJ whole genome shotgun (WGS) entry which is preliminary data.</text>
</comment>
<dbReference type="Proteomes" id="UP000708208">
    <property type="component" value="Unassembled WGS sequence"/>
</dbReference>
<dbReference type="OrthoDB" id="8066216at2759"/>
<dbReference type="AlphaFoldDB" id="A0A8J2PEG1"/>
<evidence type="ECO:0008006" key="4">
    <source>
        <dbReference type="Google" id="ProtNLM"/>
    </source>
</evidence>
<accession>A0A8J2PEG1</accession>
<evidence type="ECO:0000256" key="1">
    <source>
        <dbReference type="SAM" id="MobiDB-lite"/>
    </source>
</evidence>
<feature type="non-terminal residue" evidence="2">
    <location>
        <position position="213"/>
    </location>
</feature>
<keyword evidence="3" id="KW-1185">Reference proteome</keyword>
<dbReference type="EMBL" id="CAJVCH010538581">
    <property type="protein sequence ID" value="CAG7826092.1"/>
    <property type="molecule type" value="Genomic_DNA"/>
</dbReference>
<sequence>RLLDAITIADGNYDTAWKIVTDRYQHTREILHTHVNKFLQQPQVQSESASSLLNMIDATNQSLNALRVLHCKPEDWNVILVTVLMNKLDSETRRVYERSLDHNEMPLFEDLMRFLEKQARALNSGAGLRPRQNGNHNKTQDARPAHNQRLPVTNGKGKCSFCKDDHFSFQCKQLLDKTGQDRFKFAQSSGVCLNCLRKGHVAVQCESTNCKRC</sequence>
<name>A0A8J2PEG1_9HEXA</name>
<protein>
    <recommendedName>
        <fullName evidence="4">Gag protein</fullName>
    </recommendedName>
</protein>
<organism evidence="2 3">
    <name type="scientific">Allacma fusca</name>
    <dbReference type="NCBI Taxonomy" id="39272"/>
    <lineage>
        <taxon>Eukaryota</taxon>
        <taxon>Metazoa</taxon>
        <taxon>Ecdysozoa</taxon>
        <taxon>Arthropoda</taxon>
        <taxon>Hexapoda</taxon>
        <taxon>Collembola</taxon>
        <taxon>Symphypleona</taxon>
        <taxon>Sminthuridae</taxon>
        <taxon>Allacma</taxon>
    </lineage>
</organism>
<proteinExistence type="predicted"/>
<gene>
    <name evidence="2" type="ORF">AFUS01_LOCUS36162</name>
</gene>
<feature type="region of interest" description="Disordered" evidence="1">
    <location>
        <begin position="125"/>
        <end position="150"/>
    </location>
</feature>
<feature type="non-terminal residue" evidence="2">
    <location>
        <position position="1"/>
    </location>
</feature>
<evidence type="ECO:0000313" key="2">
    <source>
        <dbReference type="EMBL" id="CAG7826092.1"/>
    </source>
</evidence>
<reference evidence="2" key="1">
    <citation type="submission" date="2021-06" db="EMBL/GenBank/DDBJ databases">
        <authorList>
            <person name="Hodson N. C."/>
            <person name="Mongue J. A."/>
            <person name="Jaron S. K."/>
        </authorList>
    </citation>
    <scope>NUCLEOTIDE SEQUENCE</scope>
</reference>
<dbReference type="PANTHER" id="PTHR47331:SF1">
    <property type="entry name" value="GAG-LIKE PROTEIN"/>
    <property type="match status" value="1"/>
</dbReference>
<dbReference type="Pfam" id="PF03564">
    <property type="entry name" value="DUF1759"/>
    <property type="match status" value="1"/>
</dbReference>